<evidence type="ECO:0000313" key="1">
    <source>
        <dbReference type="EMBL" id="MUZ57643.1"/>
    </source>
</evidence>
<dbReference type="EMBL" id="WPHM01000004">
    <property type="protein sequence ID" value="MUZ57643.1"/>
    <property type="molecule type" value="Genomic_DNA"/>
</dbReference>
<accession>A0AAE4WDK3</accession>
<evidence type="ECO:0000313" key="2">
    <source>
        <dbReference type="Proteomes" id="UP000436692"/>
    </source>
</evidence>
<organism evidence="1 2">
    <name type="scientific">Agrobacterium vitis</name>
    <name type="common">Rhizobium vitis</name>
    <dbReference type="NCBI Taxonomy" id="373"/>
    <lineage>
        <taxon>Bacteria</taxon>
        <taxon>Pseudomonadati</taxon>
        <taxon>Pseudomonadota</taxon>
        <taxon>Alphaproteobacteria</taxon>
        <taxon>Hyphomicrobiales</taxon>
        <taxon>Rhizobiaceae</taxon>
        <taxon>Rhizobium/Agrobacterium group</taxon>
        <taxon>Agrobacterium</taxon>
    </lineage>
</organism>
<dbReference type="RefSeq" id="WP_156629759.1">
    <property type="nucleotide sequence ID" value="NZ_JABAEJ010000003.1"/>
</dbReference>
<evidence type="ECO:0008006" key="3">
    <source>
        <dbReference type="Google" id="ProtNLM"/>
    </source>
</evidence>
<gene>
    <name evidence="1" type="ORF">GOZ95_09245</name>
</gene>
<sequence length="148" mass="16578">MTGAPGQASAGRDQQYLAYAEAYTEAAKRLADRADDMDVVSTPFFHLVAHALELMLKAVLSCQGRDEERLMMMGHSLERCYAQAIRGGADRLEDEDLAAFVEALDQPHAMQALRYPQWLHGPMPEPAQAVRLLSRQLDIVRTWLANEH</sequence>
<name>A0AAE4WDK3_AGRVI</name>
<dbReference type="Gene3D" id="1.20.120.330">
    <property type="entry name" value="Nucleotidyltransferases domain 2"/>
    <property type="match status" value="1"/>
</dbReference>
<dbReference type="AlphaFoldDB" id="A0AAE4WDK3"/>
<reference evidence="1 2" key="1">
    <citation type="submission" date="2019-12" db="EMBL/GenBank/DDBJ databases">
        <title>Whole-genome sequencing of Allorhizobium vitis.</title>
        <authorList>
            <person name="Gan H.M."/>
            <person name="Szegedi E."/>
            <person name="Burr T."/>
            <person name="Savka M.A."/>
        </authorList>
    </citation>
    <scope>NUCLEOTIDE SEQUENCE [LARGE SCALE GENOMIC DNA]</scope>
    <source>
        <strain evidence="1 2">CG989</strain>
    </source>
</reference>
<proteinExistence type="predicted"/>
<protein>
    <recommendedName>
        <fullName evidence="3">HEPN domain-containing protein</fullName>
    </recommendedName>
</protein>
<comment type="caution">
    <text evidence="1">The sequence shown here is derived from an EMBL/GenBank/DDBJ whole genome shotgun (WGS) entry which is preliminary data.</text>
</comment>
<dbReference type="Proteomes" id="UP000436692">
    <property type="component" value="Unassembled WGS sequence"/>
</dbReference>